<gene>
    <name evidence="1" type="ORF">EmuJ_000974300</name>
</gene>
<keyword evidence="2" id="KW-1185">Reference proteome</keyword>
<dbReference type="Proteomes" id="UP000017246">
    <property type="component" value="Unassembled WGS sequence"/>
</dbReference>
<name>A0A068YBZ3_ECHMU</name>
<protein>
    <submittedName>
        <fullName evidence="1">Uncharacterized protein</fullName>
    </submittedName>
</protein>
<dbReference type="AlphaFoldDB" id="A0A068YBZ3"/>
<dbReference type="EMBL" id="LN902842">
    <property type="protein sequence ID" value="CDS42048.1"/>
    <property type="molecule type" value="Genomic_DNA"/>
</dbReference>
<reference evidence="1" key="1">
    <citation type="journal article" date="2013" name="Nature">
        <title>The genomes of four tapeworm species reveal adaptations to parasitism.</title>
        <authorList>
            <person name="Tsai I.J."/>
            <person name="Zarowiecki M."/>
            <person name="Holroyd N."/>
            <person name="Garciarrubio A."/>
            <person name="Sanchez-Flores A."/>
            <person name="Brooks K.L."/>
            <person name="Tracey A."/>
            <person name="Bobes R.J."/>
            <person name="Fragoso G."/>
            <person name="Sciutto E."/>
            <person name="Aslett M."/>
            <person name="Beasley H."/>
            <person name="Bennett H.M."/>
            <person name="Cai J."/>
            <person name="Camicia F."/>
            <person name="Clark R."/>
            <person name="Cucher M."/>
            <person name="De Silva N."/>
            <person name="Day T.A."/>
            <person name="Deplazes P."/>
            <person name="Estrada K."/>
            <person name="Fernandez C."/>
            <person name="Holland P.W."/>
            <person name="Hou J."/>
            <person name="Hu S."/>
            <person name="Huckvale T."/>
            <person name="Hung S.S."/>
            <person name="Kamenetzky L."/>
            <person name="Keane J.A."/>
            <person name="Kiss F."/>
            <person name="Koziol U."/>
            <person name="Lambert O."/>
            <person name="Liu K."/>
            <person name="Luo X."/>
            <person name="Luo Y."/>
            <person name="Macchiaroli N."/>
            <person name="Nichol S."/>
            <person name="Paps J."/>
            <person name="Parkinson J."/>
            <person name="Pouchkina-Stantcheva N."/>
            <person name="Riddiford N."/>
            <person name="Rosenzvit M."/>
            <person name="Salinas G."/>
            <person name="Wasmuth J.D."/>
            <person name="Zamanian M."/>
            <person name="Zheng Y."/>
            <person name="Cai X."/>
            <person name="Soberon X."/>
            <person name="Olson P.D."/>
            <person name="Laclette J.P."/>
            <person name="Brehm K."/>
            <person name="Berriman M."/>
            <person name="Garciarrubio A."/>
            <person name="Bobes R.J."/>
            <person name="Fragoso G."/>
            <person name="Sanchez-Flores A."/>
            <person name="Estrada K."/>
            <person name="Cevallos M.A."/>
            <person name="Morett E."/>
            <person name="Gonzalez V."/>
            <person name="Portillo T."/>
            <person name="Ochoa-Leyva A."/>
            <person name="Jose M.V."/>
            <person name="Sciutto E."/>
            <person name="Landa A."/>
            <person name="Jimenez L."/>
            <person name="Valdes V."/>
            <person name="Carrero J.C."/>
            <person name="Larralde C."/>
            <person name="Morales-Montor J."/>
            <person name="Limon-Lason J."/>
            <person name="Soberon X."/>
            <person name="Laclette J.P."/>
        </authorList>
    </citation>
    <scope>NUCLEOTIDE SEQUENCE [LARGE SCALE GENOMIC DNA]</scope>
</reference>
<proteinExistence type="predicted"/>
<sequence length="86" mass="8990">MTTTSEETGETENATKYIPNSLNKLSKPVDCGYHWLTGEGGGEVEDGILAGPTATTKVSHGEAGRVHGDAPLHSTGVSYDIKGVLF</sequence>
<reference evidence="1" key="2">
    <citation type="submission" date="2015-11" db="EMBL/GenBank/DDBJ databases">
        <authorList>
            <person name="Zhang Y."/>
            <person name="Guo Z."/>
        </authorList>
    </citation>
    <scope>NUCLEOTIDE SEQUENCE</scope>
</reference>
<organism evidence="1 2">
    <name type="scientific">Echinococcus multilocularis</name>
    <name type="common">Fox tapeworm</name>
    <dbReference type="NCBI Taxonomy" id="6211"/>
    <lineage>
        <taxon>Eukaryota</taxon>
        <taxon>Metazoa</taxon>
        <taxon>Spiralia</taxon>
        <taxon>Lophotrochozoa</taxon>
        <taxon>Platyhelminthes</taxon>
        <taxon>Cestoda</taxon>
        <taxon>Eucestoda</taxon>
        <taxon>Cyclophyllidea</taxon>
        <taxon>Taeniidae</taxon>
        <taxon>Echinococcus</taxon>
    </lineage>
</organism>
<evidence type="ECO:0000313" key="2">
    <source>
        <dbReference type="Proteomes" id="UP000017246"/>
    </source>
</evidence>
<evidence type="ECO:0000313" key="1">
    <source>
        <dbReference type="EMBL" id="CDS42048.1"/>
    </source>
</evidence>
<accession>A0A068YBZ3</accession>